<dbReference type="Proteomes" id="UP001239445">
    <property type="component" value="Unassembled WGS sequence"/>
</dbReference>
<dbReference type="InterPro" id="IPR002656">
    <property type="entry name" value="Acyl_transf_3_dom"/>
</dbReference>
<feature type="transmembrane region" description="Helical" evidence="1">
    <location>
        <begin position="88"/>
        <end position="106"/>
    </location>
</feature>
<reference evidence="4" key="1">
    <citation type="submission" date="2023-06" db="EMBL/GenBank/DDBJ databases">
        <title>Genome-scale phylogeny and comparative genomics of the fungal order Sordariales.</title>
        <authorList>
            <consortium name="Lawrence Berkeley National Laboratory"/>
            <person name="Hensen N."/>
            <person name="Bonometti L."/>
            <person name="Westerberg I."/>
            <person name="Brannstrom I.O."/>
            <person name="Guillou S."/>
            <person name="Cros-Aarteil S."/>
            <person name="Calhoun S."/>
            <person name="Haridas S."/>
            <person name="Kuo A."/>
            <person name="Mondo S."/>
            <person name="Pangilinan J."/>
            <person name="Riley R."/>
            <person name="Labutti K."/>
            <person name="Andreopoulos B."/>
            <person name="Lipzen A."/>
            <person name="Chen C."/>
            <person name="Yanf M."/>
            <person name="Daum C."/>
            <person name="Ng V."/>
            <person name="Clum A."/>
            <person name="Steindorff A."/>
            <person name="Ohm R."/>
            <person name="Martin F."/>
            <person name="Silar P."/>
            <person name="Natvig D."/>
            <person name="Lalanne C."/>
            <person name="Gautier V."/>
            <person name="Ament-Velasquez S.L."/>
            <person name="Kruys A."/>
            <person name="Hutchinson M.I."/>
            <person name="Powell A.J."/>
            <person name="Barry K."/>
            <person name="Miller A.N."/>
            <person name="Grigoriev I.V."/>
            <person name="Debuchy R."/>
            <person name="Gladieux P."/>
            <person name="Thoren M.H."/>
            <person name="Johannesson H."/>
        </authorList>
    </citation>
    <scope>NUCLEOTIDE SEQUENCE</scope>
    <source>
        <strain evidence="4">PSN4</strain>
    </source>
</reference>
<keyword evidence="1" id="KW-0472">Membrane</keyword>
<accession>A0AAJ0B3J6</accession>
<feature type="transmembrane region" description="Helical" evidence="1">
    <location>
        <begin position="383"/>
        <end position="403"/>
    </location>
</feature>
<feature type="transmembrane region" description="Helical" evidence="1">
    <location>
        <begin position="343"/>
        <end position="362"/>
    </location>
</feature>
<keyword evidence="1" id="KW-1133">Transmembrane helix</keyword>
<feature type="chain" id="PRO_5042512827" evidence="2">
    <location>
        <begin position="20"/>
        <end position="458"/>
    </location>
</feature>
<keyword evidence="4" id="KW-0012">Acyltransferase</keyword>
<comment type="caution">
    <text evidence="4">The sequence shown here is derived from an EMBL/GenBank/DDBJ whole genome shotgun (WGS) entry which is preliminary data.</text>
</comment>
<sequence length="458" mass="51388">MSIATRSLCLALLPSWARAQLEPQASPLVKEVPKARHTSSAYMDGLRGLVAVLVFVRHFTLPWQDHIDYGYGYQDKYYGVLRLPYLRLLYAGPLVPVFFIISGYVLSAKTIRHSRASTCSHDALFISLSGSVFRRALRLFPPPIISTFLVMILTHLGLFSFDYAAMPGRQPVHAEALGTFTAQLSHWTSFVGNELVNPWRWDVPRLVYGPHLWTIPMSFKGSAVTFLTCLMLARARPNIRLALLCAAIAYALSRGRWDMAPFLGGILLCELDTRRTPHPVTQSNSDENIEKTKPTNKFFLRALPLVTLLPSLYLASFPRSNALGKNCVPGYVIFCTTTPNYRYWHAVSAFLILFSLSHSPTLQRPFTSPLAQYLGRISFSMYLVHEPLLHVFGFYTVPFFWGVTGTGSGWRYQAGFAMGMVMTGFVLVWVADLFRGWVEVPCGRAARWVEGVCLGGNK</sequence>
<evidence type="ECO:0000259" key="3">
    <source>
        <dbReference type="Pfam" id="PF01757"/>
    </source>
</evidence>
<dbReference type="InterPro" id="IPR050879">
    <property type="entry name" value="Acyltransferase_3"/>
</dbReference>
<dbReference type="Pfam" id="PF01757">
    <property type="entry name" value="Acyl_transf_3"/>
    <property type="match status" value="1"/>
</dbReference>
<dbReference type="GO" id="GO:0016747">
    <property type="term" value="F:acyltransferase activity, transferring groups other than amino-acyl groups"/>
    <property type="evidence" value="ECO:0007669"/>
    <property type="project" value="InterPro"/>
</dbReference>
<keyword evidence="4" id="KW-0808">Transferase</keyword>
<dbReference type="PANTHER" id="PTHR23028:SF134">
    <property type="entry name" value="PUTATIVE (AFU_ORTHOLOGUE AFUA_4G08520)-RELATED"/>
    <property type="match status" value="1"/>
</dbReference>
<dbReference type="EMBL" id="MU839843">
    <property type="protein sequence ID" value="KAK1751043.1"/>
    <property type="molecule type" value="Genomic_DNA"/>
</dbReference>
<feature type="domain" description="Acyltransferase 3" evidence="3">
    <location>
        <begin position="41"/>
        <end position="427"/>
    </location>
</feature>
<keyword evidence="2" id="KW-0732">Signal</keyword>
<feature type="signal peptide" evidence="2">
    <location>
        <begin position="1"/>
        <end position="19"/>
    </location>
</feature>
<feature type="transmembrane region" description="Helical" evidence="1">
    <location>
        <begin position="298"/>
        <end position="316"/>
    </location>
</feature>
<dbReference type="AlphaFoldDB" id="A0AAJ0B3J6"/>
<gene>
    <name evidence="4" type="ORF">QBC47DRAFT_308296</name>
</gene>
<evidence type="ECO:0000256" key="2">
    <source>
        <dbReference type="SAM" id="SignalP"/>
    </source>
</evidence>
<evidence type="ECO:0000256" key="1">
    <source>
        <dbReference type="SAM" id="Phobius"/>
    </source>
</evidence>
<feature type="transmembrane region" description="Helical" evidence="1">
    <location>
        <begin position="415"/>
        <end position="434"/>
    </location>
</feature>
<evidence type="ECO:0000313" key="4">
    <source>
        <dbReference type="EMBL" id="KAK1751043.1"/>
    </source>
</evidence>
<protein>
    <submittedName>
        <fullName evidence="4">Acyltransferase 3</fullName>
    </submittedName>
</protein>
<dbReference type="PANTHER" id="PTHR23028">
    <property type="entry name" value="ACETYLTRANSFERASE"/>
    <property type="match status" value="1"/>
</dbReference>
<proteinExistence type="predicted"/>
<name>A0AAJ0B3J6_9PEZI</name>
<feature type="transmembrane region" description="Helical" evidence="1">
    <location>
        <begin position="212"/>
        <end position="233"/>
    </location>
</feature>
<keyword evidence="5" id="KW-1185">Reference proteome</keyword>
<evidence type="ECO:0000313" key="5">
    <source>
        <dbReference type="Proteomes" id="UP001239445"/>
    </source>
</evidence>
<feature type="transmembrane region" description="Helical" evidence="1">
    <location>
        <begin position="139"/>
        <end position="161"/>
    </location>
</feature>
<organism evidence="4 5">
    <name type="scientific">Echria macrotheca</name>
    <dbReference type="NCBI Taxonomy" id="438768"/>
    <lineage>
        <taxon>Eukaryota</taxon>
        <taxon>Fungi</taxon>
        <taxon>Dikarya</taxon>
        <taxon>Ascomycota</taxon>
        <taxon>Pezizomycotina</taxon>
        <taxon>Sordariomycetes</taxon>
        <taxon>Sordariomycetidae</taxon>
        <taxon>Sordariales</taxon>
        <taxon>Schizotheciaceae</taxon>
        <taxon>Echria</taxon>
    </lineage>
</organism>
<keyword evidence="1" id="KW-0812">Transmembrane</keyword>